<dbReference type="EMBL" id="BBMS01000030">
    <property type="protein sequence ID" value="GAL27526.1"/>
    <property type="molecule type" value="Genomic_DNA"/>
</dbReference>
<dbReference type="Proteomes" id="UP000029223">
    <property type="component" value="Unassembled WGS sequence"/>
</dbReference>
<accession>A0ABQ0JFI6</accession>
<dbReference type="Gene3D" id="3.40.50.2000">
    <property type="entry name" value="Glycogen Phosphorylase B"/>
    <property type="match status" value="1"/>
</dbReference>
<sequence length="96" mass="10947">MNHKRNIVFLTGTRADFGKLKSLMLATKNSDNYELHIFATGMHLNAKYGKTIDEIYKSGFSSVFPYMNHSTVEDMDRTLAKTVDGFSRYISEISQT</sequence>
<dbReference type="EC" id="5.1.3.14" evidence="1"/>
<name>A0ABQ0JFI6_9VIBR</name>
<gene>
    <name evidence="1" type="ORF">JCM19239_2488</name>
</gene>
<dbReference type="SUPFAM" id="SSF53756">
    <property type="entry name" value="UDP-Glycosyltransferase/glycogen phosphorylase"/>
    <property type="match status" value="1"/>
</dbReference>
<organism evidence="1 2">
    <name type="scientific">Vibrio variabilis</name>
    <dbReference type="NCBI Taxonomy" id="990271"/>
    <lineage>
        <taxon>Bacteria</taxon>
        <taxon>Pseudomonadati</taxon>
        <taxon>Pseudomonadota</taxon>
        <taxon>Gammaproteobacteria</taxon>
        <taxon>Vibrionales</taxon>
        <taxon>Vibrionaceae</taxon>
        <taxon>Vibrio</taxon>
    </lineage>
</organism>
<keyword evidence="2" id="KW-1185">Reference proteome</keyword>
<reference evidence="2" key="1">
    <citation type="submission" date="2014-09" db="EMBL/GenBank/DDBJ databases">
        <title>Vibrio variabilis JCM 19239. (C206) whole genome shotgun sequence.</title>
        <authorList>
            <person name="Sawabe T."/>
            <person name="Meirelles P."/>
            <person name="Nakanishi M."/>
            <person name="Sayaka M."/>
            <person name="Hattori M."/>
            <person name="Ohkuma M."/>
        </authorList>
    </citation>
    <scope>NUCLEOTIDE SEQUENCE [LARGE SCALE GENOMIC DNA]</scope>
    <source>
        <strain evidence="2">JCM 19239</strain>
    </source>
</reference>
<dbReference type="GO" id="GO:0008761">
    <property type="term" value="F:UDP-N-acetylglucosamine 2-epimerase activity"/>
    <property type="evidence" value="ECO:0007669"/>
    <property type="project" value="UniProtKB-EC"/>
</dbReference>
<proteinExistence type="predicted"/>
<protein>
    <submittedName>
        <fullName evidence="1">UDP-N-acetylglucosamine 2-epimerase</fullName>
        <ecNumber evidence="1">5.1.3.14</ecNumber>
    </submittedName>
</protein>
<keyword evidence="1" id="KW-0413">Isomerase</keyword>
<reference evidence="2" key="2">
    <citation type="submission" date="2014-09" db="EMBL/GenBank/DDBJ databases">
        <authorList>
            <consortium name="NBRP consortium"/>
            <person name="Sawabe T."/>
            <person name="Meirelles P."/>
            <person name="Nakanishi M."/>
            <person name="Sayaka M."/>
            <person name="Hattori M."/>
            <person name="Ohkuma M."/>
        </authorList>
    </citation>
    <scope>NUCLEOTIDE SEQUENCE [LARGE SCALE GENOMIC DNA]</scope>
    <source>
        <strain evidence="2">JCM 19239</strain>
    </source>
</reference>
<evidence type="ECO:0000313" key="2">
    <source>
        <dbReference type="Proteomes" id="UP000029223"/>
    </source>
</evidence>
<comment type="caution">
    <text evidence="1">The sequence shown here is derived from an EMBL/GenBank/DDBJ whole genome shotgun (WGS) entry which is preliminary data.</text>
</comment>
<evidence type="ECO:0000313" key="1">
    <source>
        <dbReference type="EMBL" id="GAL27526.1"/>
    </source>
</evidence>